<organism evidence="2 3">
    <name type="scientific">Penicilliopsis zonata CBS 506.65</name>
    <dbReference type="NCBI Taxonomy" id="1073090"/>
    <lineage>
        <taxon>Eukaryota</taxon>
        <taxon>Fungi</taxon>
        <taxon>Dikarya</taxon>
        <taxon>Ascomycota</taxon>
        <taxon>Pezizomycotina</taxon>
        <taxon>Eurotiomycetes</taxon>
        <taxon>Eurotiomycetidae</taxon>
        <taxon>Eurotiales</taxon>
        <taxon>Aspergillaceae</taxon>
        <taxon>Penicilliopsis</taxon>
    </lineage>
</organism>
<dbReference type="InterPro" id="IPR001494">
    <property type="entry name" value="Importin-beta_N"/>
</dbReference>
<dbReference type="InterPro" id="IPR050667">
    <property type="entry name" value="PPR-containing_protein"/>
</dbReference>
<dbReference type="Proteomes" id="UP000184188">
    <property type="component" value="Unassembled WGS sequence"/>
</dbReference>
<dbReference type="InterPro" id="IPR002885">
    <property type="entry name" value="PPR_rpt"/>
</dbReference>
<accession>A0A1L9S812</accession>
<dbReference type="RefSeq" id="XP_022577813.1">
    <property type="nucleotide sequence ID" value="XM_022726125.1"/>
</dbReference>
<dbReference type="GO" id="GO:0031267">
    <property type="term" value="F:small GTPase binding"/>
    <property type="evidence" value="ECO:0007669"/>
    <property type="project" value="InterPro"/>
</dbReference>
<dbReference type="OrthoDB" id="185373at2759"/>
<sequence>MQSHLTRHVFRAILNNEPLCSTRCRHQFLHMASNPRSRRTRLPCSHFTQRRSLFAFGAPQSVEQPTALPSETGLKEMSDLIRAMSKKRRAPPNEVLTKAFQDFFAARLEHAGVITGFQAHLLLSTWKYLKAQQEELESTEWSAVFSTEALESILLVLSEAECLPESAPIVRKLARFAFLEICSHYGFDANPVSRSTLITYINLLSSNGDPDEAAQVFEKFSLQLRDCNQSPWLAVMKGFALKGDWRRIQRITKMLETQGSKFDAVSHEELIKILIGQNLLTAAKAIYDCAISDGQEPSLSTKARVIKFALLNSEVEWAGFIFQTLPQTPTAETLNTMLLWDVAHGKKASDISDSLQELVRQDPEVRSFLNISTVNDLVEYANSSGNPQLAAEFAALAHQWGLEFDTTTRLLQLESRIQARDISGTFQSLQALDHTSTMATENLPLMNKLITMLCLSGSKDALFDQISLLLDPLFESDIRLEARTVAALTHMLLYRHDWDAVSELLRPRLGLYESEERNEIRDAVLKFVLDLDQASEDAWEAYGLLQIAFPEMSVGIRTDIMSCFFKREKSDLACMVFGHMRQADTLSQRPKPDTYARCFQGIAGTADPTNLELVHNMLKLDLEVDLDTRILNALMLAYTACEMPEKSMEIFRDILQTDEGPNATTIAIFFKVCEKHHNGTQEAMKMMSKIKLLEIPVDRKLYSAYIEALAAQCEFDQATDAINKMQDEISFSPTRTTIGLFYNAIPYPYWKDQVEAWAKTNYPEQWAQLEPLNRTEHEEGLQFDSISSPVYI</sequence>
<evidence type="ECO:0000313" key="3">
    <source>
        <dbReference type="Proteomes" id="UP000184188"/>
    </source>
</evidence>
<dbReference type="PROSITE" id="PS50166">
    <property type="entry name" value="IMPORTIN_B_NT"/>
    <property type="match status" value="1"/>
</dbReference>
<gene>
    <name evidence="2" type="ORF">ASPZODRAFT_154752</name>
</gene>
<feature type="domain" description="Importin N-terminal" evidence="1">
    <location>
        <begin position="468"/>
        <end position="530"/>
    </location>
</feature>
<keyword evidence="3" id="KW-1185">Reference proteome</keyword>
<dbReference type="InterPro" id="IPR011990">
    <property type="entry name" value="TPR-like_helical_dom_sf"/>
</dbReference>
<dbReference type="AlphaFoldDB" id="A0A1L9S812"/>
<dbReference type="Gene3D" id="1.25.40.10">
    <property type="entry name" value="Tetratricopeptide repeat domain"/>
    <property type="match status" value="2"/>
</dbReference>
<proteinExistence type="predicted"/>
<reference evidence="3" key="1">
    <citation type="journal article" date="2017" name="Genome Biol.">
        <title>Comparative genomics reveals high biological diversity and specific adaptations in the industrially and medically important fungal genus Aspergillus.</title>
        <authorList>
            <person name="de Vries R.P."/>
            <person name="Riley R."/>
            <person name="Wiebenga A."/>
            <person name="Aguilar-Osorio G."/>
            <person name="Amillis S."/>
            <person name="Uchima C.A."/>
            <person name="Anderluh G."/>
            <person name="Asadollahi M."/>
            <person name="Askin M."/>
            <person name="Barry K."/>
            <person name="Battaglia E."/>
            <person name="Bayram O."/>
            <person name="Benocci T."/>
            <person name="Braus-Stromeyer S.A."/>
            <person name="Caldana C."/>
            <person name="Canovas D."/>
            <person name="Cerqueira G.C."/>
            <person name="Chen F."/>
            <person name="Chen W."/>
            <person name="Choi C."/>
            <person name="Clum A."/>
            <person name="Dos Santos R.A."/>
            <person name="Damasio A.R."/>
            <person name="Diallinas G."/>
            <person name="Emri T."/>
            <person name="Fekete E."/>
            <person name="Flipphi M."/>
            <person name="Freyberg S."/>
            <person name="Gallo A."/>
            <person name="Gournas C."/>
            <person name="Habgood R."/>
            <person name="Hainaut M."/>
            <person name="Harispe M.L."/>
            <person name="Henrissat B."/>
            <person name="Hilden K.S."/>
            <person name="Hope R."/>
            <person name="Hossain A."/>
            <person name="Karabika E."/>
            <person name="Karaffa L."/>
            <person name="Karanyi Z."/>
            <person name="Krasevec N."/>
            <person name="Kuo A."/>
            <person name="Kusch H."/>
            <person name="LaButti K."/>
            <person name="Lagendijk E.L."/>
            <person name="Lapidus A."/>
            <person name="Levasseur A."/>
            <person name="Lindquist E."/>
            <person name="Lipzen A."/>
            <person name="Logrieco A.F."/>
            <person name="MacCabe A."/>
            <person name="Maekelae M.R."/>
            <person name="Malavazi I."/>
            <person name="Melin P."/>
            <person name="Meyer V."/>
            <person name="Mielnichuk N."/>
            <person name="Miskei M."/>
            <person name="Molnar A.P."/>
            <person name="Mule G."/>
            <person name="Ngan C.Y."/>
            <person name="Orejas M."/>
            <person name="Orosz E."/>
            <person name="Ouedraogo J.P."/>
            <person name="Overkamp K.M."/>
            <person name="Park H.-S."/>
            <person name="Perrone G."/>
            <person name="Piumi F."/>
            <person name="Punt P.J."/>
            <person name="Ram A.F."/>
            <person name="Ramon A."/>
            <person name="Rauscher S."/>
            <person name="Record E."/>
            <person name="Riano-Pachon D.M."/>
            <person name="Robert V."/>
            <person name="Roehrig J."/>
            <person name="Ruller R."/>
            <person name="Salamov A."/>
            <person name="Salih N.S."/>
            <person name="Samson R.A."/>
            <person name="Sandor E."/>
            <person name="Sanguinetti M."/>
            <person name="Schuetze T."/>
            <person name="Sepcic K."/>
            <person name="Shelest E."/>
            <person name="Sherlock G."/>
            <person name="Sophianopoulou V."/>
            <person name="Squina F.M."/>
            <person name="Sun H."/>
            <person name="Susca A."/>
            <person name="Todd R.B."/>
            <person name="Tsang A."/>
            <person name="Unkles S.E."/>
            <person name="van de Wiele N."/>
            <person name="van Rossen-Uffink D."/>
            <person name="Oliveira J.V."/>
            <person name="Vesth T.C."/>
            <person name="Visser J."/>
            <person name="Yu J.-H."/>
            <person name="Zhou M."/>
            <person name="Andersen M.R."/>
            <person name="Archer D.B."/>
            <person name="Baker S.E."/>
            <person name="Benoit I."/>
            <person name="Brakhage A.A."/>
            <person name="Braus G.H."/>
            <person name="Fischer R."/>
            <person name="Frisvad J.C."/>
            <person name="Goldman G.H."/>
            <person name="Houbraken J."/>
            <person name="Oakley B."/>
            <person name="Pocsi I."/>
            <person name="Scazzocchio C."/>
            <person name="Seiboth B."/>
            <person name="vanKuyk P.A."/>
            <person name="Wortman J."/>
            <person name="Dyer P.S."/>
            <person name="Grigoriev I.V."/>
        </authorList>
    </citation>
    <scope>NUCLEOTIDE SEQUENCE [LARGE SCALE GENOMIC DNA]</scope>
    <source>
        <strain evidence="3">CBS 506.65</strain>
    </source>
</reference>
<evidence type="ECO:0000313" key="2">
    <source>
        <dbReference type="EMBL" id="OJJ43303.1"/>
    </source>
</evidence>
<dbReference type="EMBL" id="KV878353">
    <property type="protein sequence ID" value="OJJ43303.1"/>
    <property type="molecule type" value="Genomic_DNA"/>
</dbReference>
<dbReference type="GO" id="GO:0006886">
    <property type="term" value="P:intracellular protein transport"/>
    <property type="evidence" value="ECO:0007669"/>
    <property type="project" value="InterPro"/>
</dbReference>
<dbReference type="Pfam" id="PF01535">
    <property type="entry name" value="PPR"/>
    <property type="match status" value="1"/>
</dbReference>
<evidence type="ECO:0000259" key="1">
    <source>
        <dbReference type="PROSITE" id="PS50166"/>
    </source>
</evidence>
<name>A0A1L9S812_9EURO</name>
<protein>
    <recommendedName>
        <fullName evidence="1">Importin N-terminal domain-containing protein</fullName>
    </recommendedName>
</protein>
<dbReference type="VEuPathDB" id="FungiDB:ASPZODRAFT_154752"/>
<dbReference type="PANTHER" id="PTHR47939:SF1">
    <property type="entry name" value="OS04G0684500 PROTEIN"/>
    <property type="match status" value="1"/>
</dbReference>
<dbReference type="STRING" id="1073090.A0A1L9S812"/>
<dbReference type="PANTHER" id="PTHR47939">
    <property type="entry name" value="MEMBRANE-ASSOCIATED SALT-INDUCIBLE PROTEIN-LIKE"/>
    <property type="match status" value="1"/>
</dbReference>
<dbReference type="GeneID" id="34612589"/>